<comment type="caution">
    <text evidence="4">The sequence shown here is derived from an EMBL/GenBank/DDBJ whole genome shotgun (WGS) entry which is preliminary data.</text>
</comment>
<feature type="region of interest" description="Disordered" evidence="1">
    <location>
        <begin position="66"/>
        <end position="88"/>
    </location>
</feature>
<dbReference type="OrthoDB" id="4322191at2759"/>
<dbReference type="RefSeq" id="XP_018687482.1">
    <property type="nucleotide sequence ID" value="XM_018843155.1"/>
</dbReference>
<dbReference type="Gene3D" id="3.30.390.10">
    <property type="entry name" value="Enolase-like, N-terminal domain"/>
    <property type="match status" value="1"/>
</dbReference>
<dbReference type="EMBL" id="LVYI01000015">
    <property type="protein sequence ID" value="OAP54115.1"/>
    <property type="molecule type" value="Genomic_DNA"/>
</dbReference>
<evidence type="ECO:0008006" key="6">
    <source>
        <dbReference type="Google" id="ProtNLM"/>
    </source>
</evidence>
<feature type="region of interest" description="Disordered" evidence="1">
    <location>
        <begin position="507"/>
        <end position="535"/>
    </location>
</feature>
<name>A0A178Z4V6_9EURO</name>
<feature type="domain" description="Enolase N-terminal" evidence="2">
    <location>
        <begin position="3"/>
        <end position="58"/>
    </location>
</feature>
<dbReference type="InterPro" id="IPR020811">
    <property type="entry name" value="Enolase_N"/>
</dbReference>
<dbReference type="Pfam" id="PF03952">
    <property type="entry name" value="Enolase_N"/>
    <property type="match status" value="1"/>
</dbReference>
<evidence type="ECO:0000259" key="3">
    <source>
        <dbReference type="Pfam" id="PF13391"/>
    </source>
</evidence>
<reference evidence="4 5" key="1">
    <citation type="submission" date="2016-04" db="EMBL/GenBank/DDBJ databases">
        <title>Draft genome of Fonsecaea erecta CBS 125763.</title>
        <authorList>
            <person name="Weiss V.A."/>
            <person name="Vicente V.A."/>
            <person name="Raittz R.T."/>
            <person name="Moreno L.F."/>
            <person name="De Souza E.M."/>
            <person name="Pedrosa F.O."/>
            <person name="Steffens M.B."/>
            <person name="Faoro H."/>
            <person name="Tadra-Sfeir M.Z."/>
            <person name="Najafzadeh M.J."/>
            <person name="Felipe M.S."/>
            <person name="Teixeira M."/>
            <person name="Sun J."/>
            <person name="Xi L."/>
            <person name="Gomes R."/>
            <person name="De Azevedo C.M."/>
            <person name="Salgado C.G."/>
            <person name="Da Silva M.B."/>
            <person name="Nascimento M.F."/>
            <person name="Queiroz-Telles F."/>
            <person name="Attili D.S."/>
            <person name="Gorbushina A."/>
        </authorList>
    </citation>
    <scope>NUCLEOTIDE SEQUENCE [LARGE SCALE GENOMIC DNA]</scope>
    <source>
        <strain evidence="4 5">CBS 125763</strain>
    </source>
</reference>
<accession>A0A178Z4V6</accession>
<proteinExistence type="predicted"/>
<protein>
    <recommendedName>
        <fullName evidence="6">HNH nuclease domain-containing protein</fullName>
    </recommendedName>
</protein>
<keyword evidence="5" id="KW-1185">Reference proteome</keyword>
<gene>
    <name evidence="4" type="ORF">AYL99_11650</name>
</gene>
<dbReference type="InterPro" id="IPR003615">
    <property type="entry name" value="HNH_nuc"/>
</dbReference>
<dbReference type="Proteomes" id="UP000078343">
    <property type="component" value="Unassembled WGS sequence"/>
</dbReference>
<evidence type="ECO:0000313" key="4">
    <source>
        <dbReference type="EMBL" id="OAP54115.1"/>
    </source>
</evidence>
<dbReference type="AlphaFoldDB" id="A0A178Z4V6"/>
<evidence type="ECO:0000313" key="5">
    <source>
        <dbReference type="Proteomes" id="UP000078343"/>
    </source>
</evidence>
<sequence>MPIVKVHPRSVYYSQGNPTIELYVVTETGLHRAIVPSGAASGQHKACELSLYPDRSSYSQHCILTMPSTPKGDGKTLTTPRQGSPPPTIQFTARVLAQVRKVDGRDLFKTEIQPLLESASEKKRNFSQLSASSQQIFTESAKWYSNDDIDRDEHSENIRLGLKKLVTAYLELLKADYESASRYMKLLNVLHYRGVLNVSEADVSQVDVKNEINRFDRKILDLQQKIVILQEEFGNIVGSWMDAKVRLEHENTADWAYIDGLLTRSRTPSRAALSLFKPRDTNEQQRFRMAAIEAYGAESPSSNGTWCCITGEFMSSWTVVAGHIFPHTIRETQASYIFSEKTSPPGHIMAPGNGLLMHHDLGVAFNDGLFAIVPGQGPDELKVVVLGDPRDEPLLKKIDGKVLQFRNEFRPTKRYLHFTFLVSLLRLQRHQAPGWWRTILANHEIFARAGDYLRASVFMAIAKRVGNMTTTEAIELMYRVRPHAHPVMEGPKDRLVADYIAVAIRSRNDKEGGKEEEGEEGGEGEEEEEEGYGNE</sequence>
<dbReference type="InterPro" id="IPR029017">
    <property type="entry name" value="Enolase-like_N"/>
</dbReference>
<evidence type="ECO:0000256" key="1">
    <source>
        <dbReference type="SAM" id="MobiDB-lite"/>
    </source>
</evidence>
<organism evidence="4 5">
    <name type="scientific">Fonsecaea erecta</name>
    <dbReference type="NCBI Taxonomy" id="1367422"/>
    <lineage>
        <taxon>Eukaryota</taxon>
        <taxon>Fungi</taxon>
        <taxon>Dikarya</taxon>
        <taxon>Ascomycota</taxon>
        <taxon>Pezizomycotina</taxon>
        <taxon>Eurotiomycetes</taxon>
        <taxon>Chaetothyriomycetidae</taxon>
        <taxon>Chaetothyriales</taxon>
        <taxon>Herpotrichiellaceae</taxon>
        <taxon>Fonsecaea</taxon>
    </lineage>
</organism>
<dbReference type="Pfam" id="PF13391">
    <property type="entry name" value="HNH_2"/>
    <property type="match status" value="1"/>
</dbReference>
<evidence type="ECO:0000259" key="2">
    <source>
        <dbReference type="Pfam" id="PF03952"/>
    </source>
</evidence>
<feature type="domain" description="HNH nuclease" evidence="3">
    <location>
        <begin position="307"/>
        <end position="373"/>
    </location>
</feature>
<feature type="compositionally biased region" description="Acidic residues" evidence="1">
    <location>
        <begin position="516"/>
        <end position="535"/>
    </location>
</feature>
<dbReference type="GeneID" id="30015818"/>
<dbReference type="SUPFAM" id="SSF54826">
    <property type="entry name" value="Enolase N-terminal domain-like"/>
    <property type="match status" value="1"/>
</dbReference>
<dbReference type="STRING" id="1367422.A0A178Z4V6"/>